<protein>
    <submittedName>
        <fullName evidence="1">Uncharacterized protein</fullName>
    </submittedName>
</protein>
<reference evidence="1" key="1">
    <citation type="submission" date="2023-06" db="EMBL/GenBank/DDBJ databases">
        <authorList>
            <person name="Delattre M."/>
        </authorList>
    </citation>
    <scope>NUCLEOTIDE SEQUENCE</scope>
    <source>
        <strain evidence="1">AF72</strain>
    </source>
</reference>
<accession>A0AA36CLQ3</accession>
<evidence type="ECO:0000313" key="2">
    <source>
        <dbReference type="Proteomes" id="UP001177023"/>
    </source>
</evidence>
<dbReference type="EMBL" id="CATQJA010002541">
    <property type="protein sequence ID" value="CAJ0571139.1"/>
    <property type="molecule type" value="Genomic_DNA"/>
</dbReference>
<proteinExistence type="predicted"/>
<dbReference type="Proteomes" id="UP001177023">
    <property type="component" value="Unassembled WGS sequence"/>
</dbReference>
<organism evidence="1 2">
    <name type="scientific">Mesorhabditis spiculigera</name>
    <dbReference type="NCBI Taxonomy" id="96644"/>
    <lineage>
        <taxon>Eukaryota</taxon>
        <taxon>Metazoa</taxon>
        <taxon>Ecdysozoa</taxon>
        <taxon>Nematoda</taxon>
        <taxon>Chromadorea</taxon>
        <taxon>Rhabditida</taxon>
        <taxon>Rhabditina</taxon>
        <taxon>Rhabditomorpha</taxon>
        <taxon>Rhabditoidea</taxon>
        <taxon>Rhabditidae</taxon>
        <taxon>Mesorhabditinae</taxon>
        <taxon>Mesorhabditis</taxon>
    </lineage>
</organism>
<name>A0AA36CLQ3_9BILA</name>
<sequence>MEKGPSNGKPLWISKSFVSNKIKNRILAYQCTDGEPRLQWLMDCNCGVGDIGAWEMIGNDYVIASGPGGTAKITVSNVISEGPKLLPAVSMCDFLGLKSAELKEFFIAGDRMLWLYKGHLVQSRVESAFLDKPLEEAPDFPVGENGIYEKILAVNTSTNLVVLLRNDEGVTYKSFDVSAEDAPIEVPPRGFINKASVKELLDLKILPDLFLTPPNVYRPAGQSGDTKDFMETCLTLVDACIDKISFVCHAQRAPEFEPDSWEVVWGRGQVEDEMVKTAFLFIDDQEYLIGITQSGLVYGPAKGHGTWMPFTEAGEAKQSERYNFVDMQCLYEKQQILLLMQGAFVLTCGWFIKEEKLIFQQLRFDSIPDLREAKCFLSHATQRCLVFGWGHLPRYWTNDDHYSPLIYDYETKRRWASSRHNLREMHAARELCSGVHIGSDGNASMIAMNGENERFHLALERDEVVTVQPGLIPHKIEKVVAAPFDDLGFTLIAAVGGYRATLLIYQPENALGSIDVLELMIKGHVEDPSMPEVLILKRTRRCGPRQANCMYIPQTYEWWEGFFWMYYVKVIDCKRKLCTGDCGQGDYMAIGQYGIMPEAKWFSTLRRDAVAMKQVHSKEPRFQMTFKRSTQKRGSDVEVYYVEEEGDSKAKYALWNVARTKFAFGKVKIPDFSDYFIQGLPHYTYIDYDGKTISLLNQENFVTVKIRNTDSLWPRELDFGKDPCYFLHKRGEEIEDLPNIAKPCSDLHENVSADSPALCVLFEDRKKRVFGSAALSTENEHTPVIYDYETKTRWSSSTDDLGAVYGAKDLRVGLYIGSDRKVSLMILKRDDAWTSVAMDSEKVVALQPALIQHTIRRVVAAPFESLGFTLTAAIGDYRTTVLVYQPETELLIAANEHAGEKNYEGCFAMAQTTIVNGVLDQEDHVKVKVRSTDTALPKLRDFGKGTSYFLHRRGEAFVWVLAQKSDGTKNFFPTTGLMNGITCEMVPPSPSTLGKILDTKRAMVIYFGCCVGNWESLKPRHPELEQDFSIEEVLAFNQYYQSFVVRRRGQRGIHHAQIVYELNDDDKPAYQLNFLDHMAIDYEPEVDYCLPTKQLYASGAPALDKLIIDSPSILLRRSLENGWAIQLINLRENLLEYIDLMAPSKIKAVFLHWKNSAHIIIAHGSLLYFSNSQKASKIACMQSDEPLKQEQYLLCLLGNGTVITFGCICKNETLSITQLSWSKNPYMERAMGFFSTEDYLTVLAGIARGANPLNEKATSIVLYDHQTETLICTSVKDYSLLVEGERRFYSITVSTNHSQNFLCCTFGTNDEISGVHIEDVIVETRRLQRPLYLHSVKKMVSNHLEAYGLSLVAAIGSQVSIFAYQPGPEIFLKVNEHSWSKEYYDGTFANTREATSNGRRFLKSTLFLLSSEGVEVLDLIIKGTVFELERSPAILLPEVIITKRTIFTNLFLAESLEDWQICTITSKTNEEGLTILFFLNPQRSMLDDGTEEFSLDIVIEGDPEHTQTAKRSTWKAGEAEIEFQPTKNHVRHLNLGAKTVALVDKETYYDVTLSLGFALPQSRYFFPQGISHLLVRKKKEYCFVAIRDNKVVGGVNGGLAQIDLESMYRSRPVIYETVKSWACSGQELLLNPNRIPVTQFNGVVANLHCLTRRQDPDLVIPYAIDHIFDFNQHYRIFLLTRAGMEGIRYAIFEESLVEFTRLLDLNHFILYERLSNPYCLPTSYDYTSDPSTPVGLLLDRPVILCAYLDEGSTIFYQVILVTAVKLLDDFDDCHAVWWRSLH</sequence>
<comment type="caution">
    <text evidence="1">The sequence shown here is derived from an EMBL/GenBank/DDBJ whole genome shotgun (WGS) entry which is preliminary data.</text>
</comment>
<evidence type="ECO:0000313" key="1">
    <source>
        <dbReference type="EMBL" id="CAJ0571139.1"/>
    </source>
</evidence>
<gene>
    <name evidence="1" type="ORF">MSPICULIGERA_LOCUS9563</name>
</gene>
<keyword evidence="2" id="KW-1185">Reference proteome</keyword>
<feature type="non-terminal residue" evidence="1">
    <location>
        <position position="1"/>
    </location>
</feature>